<accession>A0ABP0YGL1</accession>
<dbReference type="EMBL" id="OZ021738">
    <property type="protein sequence ID" value="CAK9319607.1"/>
    <property type="molecule type" value="Genomic_DNA"/>
</dbReference>
<reference evidence="1 2" key="1">
    <citation type="submission" date="2024-03" db="EMBL/GenBank/DDBJ databases">
        <authorList>
            <person name="Gkanogiannis A."/>
            <person name="Becerra Lopez-Lavalle L."/>
        </authorList>
    </citation>
    <scope>NUCLEOTIDE SEQUENCE [LARGE SCALE GENOMIC DNA]</scope>
</reference>
<name>A0ABP0YGL1_9ROSI</name>
<evidence type="ECO:0000313" key="2">
    <source>
        <dbReference type="Proteomes" id="UP001642487"/>
    </source>
</evidence>
<organism evidence="1 2">
    <name type="scientific">Citrullus colocynthis</name>
    <name type="common">colocynth</name>
    <dbReference type="NCBI Taxonomy" id="252529"/>
    <lineage>
        <taxon>Eukaryota</taxon>
        <taxon>Viridiplantae</taxon>
        <taxon>Streptophyta</taxon>
        <taxon>Embryophyta</taxon>
        <taxon>Tracheophyta</taxon>
        <taxon>Spermatophyta</taxon>
        <taxon>Magnoliopsida</taxon>
        <taxon>eudicotyledons</taxon>
        <taxon>Gunneridae</taxon>
        <taxon>Pentapetalae</taxon>
        <taxon>rosids</taxon>
        <taxon>fabids</taxon>
        <taxon>Cucurbitales</taxon>
        <taxon>Cucurbitaceae</taxon>
        <taxon>Benincaseae</taxon>
        <taxon>Citrullus</taxon>
    </lineage>
</organism>
<gene>
    <name evidence="1" type="ORF">CITCOLO1_LOCUS11619</name>
</gene>
<sequence length="164" mass="17647">MSNGRSDMPPMMWACKLLGKMCCFNKNEIASSSDHSTTQASAVIDSANKVVNVSHAKNVVCEDVVQNVTTTDVSVENQTLFVDADVQRDKVNPPPTIENVARDVGIDPLATALLLSSIKDASADVVTSSETSKETTPADDSNVNSVLSKDWASKTTHMMKLMKE</sequence>
<proteinExistence type="predicted"/>
<dbReference type="Proteomes" id="UP001642487">
    <property type="component" value="Chromosome 4"/>
</dbReference>
<keyword evidence="2" id="KW-1185">Reference proteome</keyword>
<protein>
    <submittedName>
        <fullName evidence="1">Uncharacterized protein</fullName>
    </submittedName>
</protein>
<evidence type="ECO:0000313" key="1">
    <source>
        <dbReference type="EMBL" id="CAK9319607.1"/>
    </source>
</evidence>